<feature type="region of interest" description="Disordered" evidence="1">
    <location>
        <begin position="1"/>
        <end position="23"/>
    </location>
</feature>
<dbReference type="GO" id="GO:0003677">
    <property type="term" value="F:DNA binding"/>
    <property type="evidence" value="ECO:0007669"/>
    <property type="project" value="UniProtKB-KW"/>
</dbReference>
<sequence>MTTTSTDDATPVRGPGAALGGSGDADARAARVLDAGGVVPVGEAGEIGELGAVEVAAWRYRHGGLPDERVVVRLAPLGRGDCEDRAAAFLGLVRDGAPAVVGVGRETPLRFPDWVLVHHPECGNQALALVPELELLGRQAKSRPKAAMQACRRLVERLAASVPLLLPFVLEEAARGFLAAEQPAMAGQLFAQARKSEAVHGLGVDQDRVDAVFLEFALAGALPVRALTGYAKDLEQRLPADLAYERFRRLCVRRTAGGTAPATQAAAPLRRLARAAGLDAAAAEGAHVAELLRLPATRHATAAWWRAHRSALADLARRDPAVRGTLLALTPPVDADGEDTVGFWLELLREVGATDGLVLEAAAEEERSPDGTAGWLERLCAARRSGWGPRPGLPALLDLAERCAGRLRAELAERGEGLRIGGADVDLLDLLLVLEVPVVDPGAGDALALEDWAGGEQRRDLAGLAADERFRPAFALAADALPDTEAARTVLRRLAAAPGGRILLADWVRGLARACARTGLPHLPAAVGRLARLPAGVLALAPEEVAEAAATDLADLLARSLRGGLFEELTWPAWEEALAVLAPDGDRREVSVTSAWPHLVVANQRHVRVIGADGTVLVHDLRIPYEAGHRTLGLHYVDGELLVCWRYWNRPGETKAYWHGAPADVFTLDTGGRSAWQLGPEHAGLPLPGGGRATGAGVLRRGDTRLPAERPLIGDGRAYWAWDEAGVDGKPGGWAEYDPAADRLGPRSRPAFLGAASGLPSGAVLREEDCRLRPGVVVEGSVLSPPVGGLLGWRAAELPDGGWWGGDAAGRTVTVPQGAEVPFGAAVFPGDDRPRALSQKWSEFRITDPDGTVTAETRSGSRPAALSAGGPPMPPAEHWYCLRPRDPQGSLVLRGVDAPAAAALIAAGSAAAAGGSARADIAEGLLPVVRDALPQVTDPVLVRGVADLLAFTLDQQTSLDQGLGAGRRDEGEPQKPDGPDDRIIGLALRGISGSVHRDWVGRGAHTLSATLSAFAAAAADTAATAVPGRLHGDVPSLPWCTVAWIPLLGQPGAVAYRAAAAATGDEEREALLGLLRAWDRLGLDSAAAGRWRRAVLHLDAGALRRPDGTEWQPQHRGLLPLGGGAFLATNGPCSAVPDGYRIEGLQYDPEGRFELPDAYTARAVEPLGDPEREGGWLSRFLDSAAERGPVPWIPAAADAFARLTGTTDTLARLVVAGLPAVDSDDRGFLTAEQRTLLDVRAADAEAARADLRCLPADVRRALVAALLPRDPERLWTDGPDTAAAAELWNRRVGRRTRIPDRLASEAAQEVRTWWPAVRALPAVLDPQNAPELSSDAEWELGHDRAVPKGPAADAFSARVLLGAVAMTAWLAHRLPAGDPARSRLPAALAAVRERLAAPGLLLDLGRHVDLRELRKAAGAPTRTDGRAEEYGALVTVADDSRFMPALRPALLDSTGGHPYVALLRGTAQQPLPVEVALRCVHDPRFAALLADPGADGEGTWWPQDPGRSVPELVDAVQEAYRLGADAAALYLMLLAMPDPTDRNTARWTGWKPARMKAARAELGATDLVVTASRTRAGRTLFLPGGWVEPSAPWIPLEQWKAPMYGLLAERVPLLGVLVPTEPAADLYRRAWRRITDGDVPRFGELELRRRGRRR</sequence>
<dbReference type="EMBL" id="JBIUYY010000005">
    <property type="protein sequence ID" value="MFJ2822324.1"/>
    <property type="molecule type" value="Genomic_DNA"/>
</dbReference>
<name>A0ABW8EGD5_STRT5</name>
<evidence type="ECO:0000313" key="3">
    <source>
        <dbReference type="Proteomes" id="UP001617351"/>
    </source>
</evidence>
<comment type="caution">
    <text evidence="2">The sequence shown here is derived from an EMBL/GenBank/DDBJ whole genome shotgun (WGS) entry which is preliminary data.</text>
</comment>
<feature type="region of interest" description="Disordered" evidence="1">
    <location>
        <begin position="960"/>
        <end position="980"/>
    </location>
</feature>
<feature type="region of interest" description="Disordered" evidence="1">
    <location>
        <begin position="850"/>
        <end position="872"/>
    </location>
</feature>
<reference evidence="2 3" key="1">
    <citation type="submission" date="2024-10" db="EMBL/GenBank/DDBJ databases">
        <title>The Natural Products Discovery Center: Release of the First 8490 Sequenced Strains for Exploring Actinobacteria Biosynthetic Diversity.</title>
        <authorList>
            <person name="Kalkreuter E."/>
            <person name="Kautsar S.A."/>
            <person name="Yang D."/>
            <person name="Bader C.D."/>
            <person name="Teijaro C.N."/>
            <person name="Fluegel L."/>
            <person name="Davis C.M."/>
            <person name="Simpson J.R."/>
            <person name="Lauterbach L."/>
            <person name="Steele A.D."/>
            <person name="Gui C."/>
            <person name="Meng S."/>
            <person name="Li G."/>
            <person name="Viehrig K."/>
            <person name="Ye F."/>
            <person name="Su P."/>
            <person name="Kiefer A.F."/>
            <person name="Nichols A."/>
            <person name="Cepeda A.J."/>
            <person name="Yan W."/>
            <person name="Fan B."/>
            <person name="Jiang Y."/>
            <person name="Adhikari A."/>
            <person name="Zheng C.-J."/>
            <person name="Schuster L."/>
            <person name="Cowan T.M."/>
            <person name="Smanski M.J."/>
            <person name="Chevrette M.G."/>
            <person name="De Carvalho L.P.S."/>
            <person name="Shen B."/>
        </authorList>
    </citation>
    <scope>NUCLEOTIDE SEQUENCE [LARGE SCALE GENOMIC DNA]</scope>
    <source>
        <strain evidence="2 3">NPDC087220</strain>
    </source>
</reference>
<keyword evidence="2" id="KW-0238">DNA-binding</keyword>
<protein>
    <submittedName>
        <fullName evidence="2">DNA-binding protein</fullName>
    </submittedName>
</protein>
<organism evidence="2 3">
    <name type="scientific">Streptomyces toxytricini</name>
    <name type="common">Actinomyces toxytricini</name>
    <dbReference type="NCBI Taxonomy" id="67369"/>
    <lineage>
        <taxon>Bacteria</taxon>
        <taxon>Bacillati</taxon>
        <taxon>Actinomycetota</taxon>
        <taxon>Actinomycetes</taxon>
        <taxon>Kitasatosporales</taxon>
        <taxon>Streptomycetaceae</taxon>
        <taxon>Streptomyces</taxon>
    </lineage>
</organism>
<feature type="compositionally biased region" description="Basic and acidic residues" evidence="1">
    <location>
        <begin position="966"/>
        <end position="980"/>
    </location>
</feature>
<dbReference type="Proteomes" id="UP001617351">
    <property type="component" value="Unassembled WGS sequence"/>
</dbReference>
<keyword evidence="3" id="KW-1185">Reference proteome</keyword>
<evidence type="ECO:0000256" key="1">
    <source>
        <dbReference type="SAM" id="MobiDB-lite"/>
    </source>
</evidence>
<proteinExistence type="predicted"/>
<evidence type="ECO:0000313" key="2">
    <source>
        <dbReference type="EMBL" id="MFJ2822324.1"/>
    </source>
</evidence>
<accession>A0ABW8EGD5</accession>
<dbReference type="RefSeq" id="WP_402380764.1">
    <property type="nucleotide sequence ID" value="NZ_JBIUYY010000005.1"/>
</dbReference>
<gene>
    <name evidence="2" type="ORF">ACIO7M_14550</name>
</gene>